<organism evidence="3 4">
    <name type="scientific">Mucuna pruriens</name>
    <name type="common">Velvet bean</name>
    <name type="synonym">Dolichos pruriens</name>
    <dbReference type="NCBI Taxonomy" id="157652"/>
    <lineage>
        <taxon>Eukaryota</taxon>
        <taxon>Viridiplantae</taxon>
        <taxon>Streptophyta</taxon>
        <taxon>Embryophyta</taxon>
        <taxon>Tracheophyta</taxon>
        <taxon>Spermatophyta</taxon>
        <taxon>Magnoliopsida</taxon>
        <taxon>eudicotyledons</taxon>
        <taxon>Gunneridae</taxon>
        <taxon>Pentapetalae</taxon>
        <taxon>rosids</taxon>
        <taxon>fabids</taxon>
        <taxon>Fabales</taxon>
        <taxon>Fabaceae</taxon>
        <taxon>Papilionoideae</taxon>
        <taxon>50 kb inversion clade</taxon>
        <taxon>NPAAA clade</taxon>
        <taxon>indigoferoid/millettioid clade</taxon>
        <taxon>Phaseoleae</taxon>
        <taxon>Mucuna</taxon>
    </lineage>
</organism>
<dbReference type="EMBL" id="QJKJ01006194">
    <property type="protein sequence ID" value="RDX87569.1"/>
    <property type="molecule type" value="Genomic_DNA"/>
</dbReference>
<comment type="caution">
    <text evidence="3">The sequence shown here is derived from an EMBL/GenBank/DDBJ whole genome shotgun (WGS) entry which is preliminary data.</text>
</comment>
<dbReference type="GO" id="GO:0030570">
    <property type="term" value="F:pectate lyase activity"/>
    <property type="evidence" value="ECO:0007669"/>
    <property type="project" value="InterPro"/>
</dbReference>
<evidence type="ECO:0000256" key="2">
    <source>
        <dbReference type="ARBA" id="ARBA00022512"/>
    </source>
</evidence>
<evidence type="ECO:0000256" key="1">
    <source>
        <dbReference type="ARBA" id="ARBA00004191"/>
    </source>
</evidence>
<sequence length="112" mass="12767">MVNPKTRILCFAVVQQGPLWIIFERNMIIELRQELLISSNKIIEGRGANVQIKNGGGLTMHDAISIFRASNIWIDHVFLSDSTVVTISNCHMTKHNDVMLFEARYQHQAIMS</sequence>
<dbReference type="SUPFAM" id="SSF51126">
    <property type="entry name" value="Pectin lyase-like"/>
    <property type="match status" value="1"/>
</dbReference>
<keyword evidence="3" id="KW-0456">Lyase</keyword>
<dbReference type="OrthoDB" id="1738612at2759"/>
<evidence type="ECO:0000313" key="3">
    <source>
        <dbReference type="EMBL" id="RDX87569.1"/>
    </source>
</evidence>
<keyword evidence="2" id="KW-0134">Cell wall</keyword>
<dbReference type="InterPro" id="IPR012334">
    <property type="entry name" value="Pectin_lyas_fold"/>
</dbReference>
<gene>
    <name evidence="3" type="primary">AT59</name>
    <name evidence="3" type="ORF">CR513_30947</name>
</gene>
<dbReference type="Proteomes" id="UP000257109">
    <property type="component" value="Unassembled WGS sequence"/>
</dbReference>
<proteinExistence type="predicted"/>
<keyword evidence="2" id="KW-0964">Secreted</keyword>
<name>A0A371GAL7_MUCPR</name>
<protein>
    <submittedName>
        <fullName evidence="3">Pectate lyase 3</fullName>
    </submittedName>
</protein>
<dbReference type="AlphaFoldDB" id="A0A371GAL7"/>
<dbReference type="PANTHER" id="PTHR31683">
    <property type="entry name" value="PECTATE LYASE 18-RELATED"/>
    <property type="match status" value="1"/>
</dbReference>
<dbReference type="InterPro" id="IPR045032">
    <property type="entry name" value="PEL"/>
</dbReference>
<dbReference type="STRING" id="157652.A0A371GAL7"/>
<reference evidence="3" key="1">
    <citation type="submission" date="2018-05" db="EMBL/GenBank/DDBJ databases">
        <title>Draft genome of Mucuna pruriens seed.</title>
        <authorList>
            <person name="Nnadi N.E."/>
            <person name="Vos R."/>
            <person name="Hasami M.H."/>
            <person name="Devisetty U.K."/>
            <person name="Aguiy J.C."/>
        </authorList>
    </citation>
    <scope>NUCLEOTIDE SEQUENCE [LARGE SCALE GENOMIC DNA]</scope>
    <source>
        <strain evidence="3">JCA_2017</strain>
    </source>
</reference>
<dbReference type="Gene3D" id="2.160.20.10">
    <property type="entry name" value="Single-stranded right-handed beta-helix, Pectin lyase-like"/>
    <property type="match status" value="1"/>
</dbReference>
<keyword evidence="4" id="KW-1185">Reference proteome</keyword>
<comment type="subcellular location">
    <subcellularLocation>
        <location evidence="1">Secreted</location>
        <location evidence="1">Cell wall</location>
    </subcellularLocation>
</comment>
<dbReference type="InterPro" id="IPR011050">
    <property type="entry name" value="Pectin_lyase_fold/virulence"/>
</dbReference>
<dbReference type="PANTHER" id="PTHR31683:SF184">
    <property type="entry name" value="PECTATE LYASE"/>
    <property type="match status" value="1"/>
</dbReference>
<feature type="non-terminal residue" evidence="3">
    <location>
        <position position="1"/>
    </location>
</feature>
<evidence type="ECO:0000313" key="4">
    <source>
        <dbReference type="Proteomes" id="UP000257109"/>
    </source>
</evidence>
<accession>A0A371GAL7</accession>